<feature type="compositionally biased region" description="Polar residues" evidence="2">
    <location>
        <begin position="357"/>
        <end position="377"/>
    </location>
</feature>
<dbReference type="EMBL" id="JAHLQT010042696">
    <property type="protein sequence ID" value="KAG7155183.1"/>
    <property type="molecule type" value="Genomic_DNA"/>
</dbReference>
<dbReference type="AlphaFoldDB" id="A0A8J5MKT3"/>
<dbReference type="Pfam" id="PF05729">
    <property type="entry name" value="NACHT"/>
    <property type="match status" value="1"/>
</dbReference>
<gene>
    <name evidence="4" type="primary">Nlrp10-L9</name>
    <name evidence="4" type="ORF">Hamer_G023860</name>
</gene>
<dbReference type="PROSITE" id="PS50837">
    <property type="entry name" value="NACHT"/>
    <property type="match status" value="1"/>
</dbReference>
<feature type="coiled-coil region" evidence="1">
    <location>
        <begin position="517"/>
        <end position="597"/>
    </location>
</feature>
<protein>
    <submittedName>
        <fullName evidence="4">NACHT, LRR and PYD domains-containing protein 10-like 9</fullName>
    </submittedName>
</protein>
<sequence length="1264" mass="144438">MFLLPAAGPSPQTLERCKFVCNLVKKTFSVSYEHLSLLNGRSIEDFCFQENAARYIISVFNTNDKELIMSGVTPEKMDIKLLYKLLRYVCGLAPRENPIWSNKSGALEFLIYFAYSETRALKEAAACTEQNINQRLDNLQEYLGQILDIVMERKEVNLDNIKSEVLKQHTESTIGHSIIVSCSTDISYMYNILTQHLVHRVFVLVYKQLSDLNGKNVCDYIRKNSKIRRPMVFFTPEEKVLLEDSSIQPEKLSICLLHKLLPRVCGLLNHSEWATSPDTIEFYLHCIKQENDNVGMLDGQSSQNHSHQLYRNVEKILYLLGIKINKTKYDLLREMPDEPSDMDDAFLSPIAQENQNDQHSFSHTNLQPGTSSDTTPLIESPPKKNRLSSPQLPSEKAPVRTLTSEDVNILHLFKALCTGSSAANTMIIVYEALNGDINKVEHKIKKKHFTVVELSQLQGDLSRTDITLLYKLVRFACDLAPPNDPIWTTQGDNLEYYLASVKKMRNELAHDITSLTNEELRKKIENLISLLENILIKTGIKSNRNLQDKIQEMKDELQPLSNPPQDLPDINNYYKKMKELKEELESQIVQAADKELHKQYEQPHFKNISPITWCYVNEHKYLTIDKLFTDLEITNDMHDKTNNANSCGDALLSVLPQENEGIGSRIIIVKGVAGVGKTSLCKYLVHLWCAGQKHNNLKGIDLLIYIQCRYVNTSSISTYLKNNLPNTFKYINKDDIIPLLQEPRVLFLVDGYDEARSEAKDLVADILKSFPVCRMIITSRPQWVPKLQSKIHETTSHCMVFNVKGFKKEKRDQFVQKLFTVMPGTSKQQRELCNQFFVYLNELKEQFEAFVKLPLTLALMALLFIDDSVSAMEAQTISQLYRKLTDFMLKRLASQLNTSQDKIREWMLALEEIAWINLKNNQHHLSNRDVIKLKRKGQKLNVDGAKAISSLLNCETQTSLTDYSEVWTFTHNCQQEFFAAESIVDDMIMNDKSLKDILGFHGHDSEDKKLQRLIQVIEFIAGLLSFEKEITREIAKEIIDISLVHAPWSYTSVKRIAHDLFLENPDLKDILTNSFIGQELMEFLDGYDPQSVIWIIENTSIGIPSRVRLRNTITTVLQMGPLLKLLVDKTCLPNVIIVLDHAGGVSKAINFIKGLNELPVTFTLLTWNSNSLSELINTWPWSQPLHLSFPVSVFPLLWWELVICLVKSGLTPISIVYSSSNCRCRTLVEEGTRMLGTICKTDISLHTGDIIISVEDGDNSVDRT</sequence>
<dbReference type="PANTHER" id="PTHR46844:SF1">
    <property type="entry name" value="SLR5058 PROTEIN"/>
    <property type="match status" value="1"/>
</dbReference>
<dbReference type="InterPro" id="IPR007111">
    <property type="entry name" value="NACHT_NTPase"/>
</dbReference>
<comment type="caution">
    <text evidence="4">The sequence shown here is derived from an EMBL/GenBank/DDBJ whole genome shotgun (WGS) entry which is preliminary data.</text>
</comment>
<evidence type="ECO:0000313" key="4">
    <source>
        <dbReference type="EMBL" id="KAG7155183.1"/>
    </source>
</evidence>
<organism evidence="4 5">
    <name type="scientific">Homarus americanus</name>
    <name type="common">American lobster</name>
    <dbReference type="NCBI Taxonomy" id="6706"/>
    <lineage>
        <taxon>Eukaryota</taxon>
        <taxon>Metazoa</taxon>
        <taxon>Ecdysozoa</taxon>
        <taxon>Arthropoda</taxon>
        <taxon>Crustacea</taxon>
        <taxon>Multicrustacea</taxon>
        <taxon>Malacostraca</taxon>
        <taxon>Eumalacostraca</taxon>
        <taxon>Eucarida</taxon>
        <taxon>Decapoda</taxon>
        <taxon>Pleocyemata</taxon>
        <taxon>Astacidea</taxon>
        <taxon>Nephropoidea</taxon>
        <taxon>Nephropidae</taxon>
        <taxon>Homarus</taxon>
    </lineage>
</organism>
<dbReference type="OrthoDB" id="6348146at2759"/>
<dbReference type="PANTHER" id="PTHR46844">
    <property type="entry name" value="SLR5058 PROTEIN"/>
    <property type="match status" value="1"/>
</dbReference>
<accession>A0A8J5MKT3</accession>
<evidence type="ECO:0000313" key="5">
    <source>
        <dbReference type="Proteomes" id="UP000747542"/>
    </source>
</evidence>
<name>A0A8J5MKT3_HOMAM</name>
<evidence type="ECO:0000256" key="1">
    <source>
        <dbReference type="SAM" id="Coils"/>
    </source>
</evidence>
<reference evidence="4" key="1">
    <citation type="journal article" date="2021" name="Sci. Adv.">
        <title>The American lobster genome reveals insights on longevity, neural, and immune adaptations.</title>
        <authorList>
            <person name="Polinski J.M."/>
            <person name="Zimin A.V."/>
            <person name="Clark K.F."/>
            <person name="Kohn A.B."/>
            <person name="Sadowski N."/>
            <person name="Timp W."/>
            <person name="Ptitsyn A."/>
            <person name="Khanna P."/>
            <person name="Romanova D.Y."/>
            <person name="Williams P."/>
            <person name="Greenwood S.J."/>
            <person name="Moroz L.L."/>
            <person name="Walt D.R."/>
            <person name="Bodnar A.G."/>
        </authorList>
    </citation>
    <scope>NUCLEOTIDE SEQUENCE</scope>
    <source>
        <strain evidence="4">GMGI-L3</strain>
    </source>
</reference>
<evidence type="ECO:0000259" key="3">
    <source>
        <dbReference type="PROSITE" id="PS50837"/>
    </source>
</evidence>
<dbReference type="Proteomes" id="UP000747542">
    <property type="component" value="Unassembled WGS sequence"/>
</dbReference>
<proteinExistence type="predicted"/>
<keyword evidence="1" id="KW-0175">Coiled coil</keyword>
<feature type="region of interest" description="Disordered" evidence="2">
    <location>
        <begin position="357"/>
        <end position="399"/>
    </location>
</feature>
<feature type="domain" description="NACHT" evidence="3">
    <location>
        <begin position="665"/>
        <end position="781"/>
    </location>
</feature>
<keyword evidence="5" id="KW-1185">Reference proteome</keyword>
<evidence type="ECO:0000256" key="2">
    <source>
        <dbReference type="SAM" id="MobiDB-lite"/>
    </source>
</evidence>